<sequence length="119" mass="13855">MNHSIRLAIFNEFVPLKLLLVADTRFASTVVMLTEFKLIKRGLQSMMPRSCDTDKPCLHLAYEMWDAMIEKVRAAIYKHENKDQNDELVFYSVVHNILVDRWAKSNTPLHCLAHSLNPR</sequence>
<gene>
    <name evidence="1" type="ORF">RHMOL_Rhmol09G0276400</name>
</gene>
<reference evidence="1" key="1">
    <citation type="submission" date="2022-02" db="EMBL/GenBank/DDBJ databases">
        <title>Plant Genome Project.</title>
        <authorList>
            <person name="Zhang R.-G."/>
        </authorList>
    </citation>
    <scope>NUCLEOTIDE SEQUENCE</scope>
    <source>
        <strain evidence="1">AT1</strain>
    </source>
</reference>
<evidence type="ECO:0000313" key="1">
    <source>
        <dbReference type="EMBL" id="KAI8540609.1"/>
    </source>
</evidence>
<comment type="caution">
    <text evidence="1">The sequence shown here is derived from an EMBL/GenBank/DDBJ whole genome shotgun (WGS) entry which is preliminary data.</text>
</comment>
<organism evidence="1 2">
    <name type="scientific">Rhododendron molle</name>
    <name type="common">Chinese azalea</name>
    <name type="synonym">Azalea mollis</name>
    <dbReference type="NCBI Taxonomy" id="49168"/>
    <lineage>
        <taxon>Eukaryota</taxon>
        <taxon>Viridiplantae</taxon>
        <taxon>Streptophyta</taxon>
        <taxon>Embryophyta</taxon>
        <taxon>Tracheophyta</taxon>
        <taxon>Spermatophyta</taxon>
        <taxon>Magnoliopsida</taxon>
        <taxon>eudicotyledons</taxon>
        <taxon>Gunneridae</taxon>
        <taxon>Pentapetalae</taxon>
        <taxon>asterids</taxon>
        <taxon>Ericales</taxon>
        <taxon>Ericaceae</taxon>
        <taxon>Ericoideae</taxon>
        <taxon>Rhodoreae</taxon>
        <taxon>Rhododendron</taxon>
    </lineage>
</organism>
<proteinExistence type="predicted"/>
<dbReference type="EMBL" id="CM046396">
    <property type="protein sequence ID" value="KAI8540609.1"/>
    <property type="molecule type" value="Genomic_DNA"/>
</dbReference>
<evidence type="ECO:0000313" key="2">
    <source>
        <dbReference type="Proteomes" id="UP001062846"/>
    </source>
</evidence>
<dbReference type="Proteomes" id="UP001062846">
    <property type="component" value="Chromosome 9"/>
</dbReference>
<accession>A0ACC0MJ71</accession>
<keyword evidence="2" id="KW-1185">Reference proteome</keyword>
<protein>
    <submittedName>
        <fullName evidence="1">Uncharacterized protein</fullName>
    </submittedName>
</protein>
<name>A0ACC0MJ71_RHOML</name>